<reference evidence="2" key="1">
    <citation type="journal article" date="2023" name="G3 (Bethesda)">
        <title>Genome assembly and association tests identify interacting loci associated with vigor, precocity, and sex in interspecific pistachio rootstocks.</title>
        <authorList>
            <person name="Palmer W."/>
            <person name="Jacygrad E."/>
            <person name="Sagayaradj S."/>
            <person name="Cavanaugh K."/>
            <person name="Han R."/>
            <person name="Bertier L."/>
            <person name="Beede B."/>
            <person name="Kafkas S."/>
            <person name="Golino D."/>
            <person name="Preece J."/>
            <person name="Michelmore R."/>
        </authorList>
    </citation>
    <scope>NUCLEOTIDE SEQUENCE [LARGE SCALE GENOMIC DNA]</scope>
</reference>
<gene>
    <name evidence="1" type="ORF">Patl1_30291</name>
</gene>
<dbReference type="EMBL" id="CM047907">
    <property type="protein sequence ID" value="KAJ0084719.1"/>
    <property type="molecule type" value="Genomic_DNA"/>
</dbReference>
<evidence type="ECO:0000313" key="2">
    <source>
        <dbReference type="Proteomes" id="UP001164250"/>
    </source>
</evidence>
<proteinExistence type="predicted"/>
<keyword evidence="2" id="KW-1185">Reference proteome</keyword>
<sequence>MGRTIYHGPILSPCLFEVKVDTIISWAPLQPPPESDPSYPTWEAENSLLMASLINSMEPDIGQLYLFLPTAKAI</sequence>
<protein>
    <submittedName>
        <fullName evidence="1">Uncharacterized protein</fullName>
    </submittedName>
</protein>
<dbReference type="Proteomes" id="UP001164250">
    <property type="component" value="Chromosome 11"/>
</dbReference>
<organism evidence="1 2">
    <name type="scientific">Pistacia atlantica</name>
    <dbReference type="NCBI Taxonomy" id="434234"/>
    <lineage>
        <taxon>Eukaryota</taxon>
        <taxon>Viridiplantae</taxon>
        <taxon>Streptophyta</taxon>
        <taxon>Embryophyta</taxon>
        <taxon>Tracheophyta</taxon>
        <taxon>Spermatophyta</taxon>
        <taxon>Magnoliopsida</taxon>
        <taxon>eudicotyledons</taxon>
        <taxon>Gunneridae</taxon>
        <taxon>Pentapetalae</taxon>
        <taxon>rosids</taxon>
        <taxon>malvids</taxon>
        <taxon>Sapindales</taxon>
        <taxon>Anacardiaceae</taxon>
        <taxon>Pistacia</taxon>
    </lineage>
</organism>
<evidence type="ECO:0000313" key="1">
    <source>
        <dbReference type="EMBL" id="KAJ0084719.1"/>
    </source>
</evidence>
<name>A0ACC1AEM3_9ROSI</name>
<accession>A0ACC1AEM3</accession>
<comment type="caution">
    <text evidence="1">The sequence shown here is derived from an EMBL/GenBank/DDBJ whole genome shotgun (WGS) entry which is preliminary data.</text>
</comment>